<dbReference type="InterPro" id="IPR012094">
    <property type="entry name" value="tRNA_Ile_lys_synt"/>
</dbReference>
<protein>
    <recommendedName>
        <fullName evidence="5">tRNA(Ile)-lysidine/2-thiocytidine synthase N-terminal domain-containing protein</fullName>
    </recommendedName>
</protein>
<organism evidence="6 7">
    <name type="scientific">Halorhodospira neutriphila</name>
    <dbReference type="NCBI Taxonomy" id="168379"/>
    <lineage>
        <taxon>Bacteria</taxon>
        <taxon>Pseudomonadati</taxon>
        <taxon>Pseudomonadota</taxon>
        <taxon>Gammaproteobacteria</taxon>
        <taxon>Chromatiales</taxon>
        <taxon>Ectothiorhodospiraceae</taxon>
        <taxon>Halorhodospira</taxon>
    </lineage>
</organism>
<name>A0ABS1E6K8_9GAMM</name>
<evidence type="ECO:0000313" key="7">
    <source>
        <dbReference type="Proteomes" id="UP000738126"/>
    </source>
</evidence>
<keyword evidence="4" id="KW-0067">ATP-binding</keyword>
<sequence>MARRLRELAPAAPAYHVALSGGRDSLALLHALAAVRGQLPGRLCAVHVDHGLHPDAPAWAAHCEAACAALGVALRVH</sequence>
<proteinExistence type="predicted"/>
<dbReference type="Pfam" id="PF01171">
    <property type="entry name" value="ATP_bind_3"/>
    <property type="match status" value="1"/>
</dbReference>
<dbReference type="SUPFAM" id="SSF52402">
    <property type="entry name" value="Adenine nucleotide alpha hydrolases-like"/>
    <property type="match status" value="1"/>
</dbReference>
<feature type="domain" description="tRNA(Ile)-lysidine/2-thiocytidine synthase N-terminal" evidence="5">
    <location>
        <begin position="15"/>
        <end position="76"/>
    </location>
</feature>
<keyword evidence="7" id="KW-1185">Reference proteome</keyword>
<evidence type="ECO:0000256" key="3">
    <source>
        <dbReference type="ARBA" id="ARBA00022741"/>
    </source>
</evidence>
<feature type="non-terminal residue" evidence="6">
    <location>
        <position position="77"/>
    </location>
</feature>
<evidence type="ECO:0000256" key="1">
    <source>
        <dbReference type="ARBA" id="ARBA00022598"/>
    </source>
</evidence>
<evidence type="ECO:0000256" key="4">
    <source>
        <dbReference type="ARBA" id="ARBA00022840"/>
    </source>
</evidence>
<accession>A0ABS1E6K8</accession>
<keyword evidence="3" id="KW-0547">Nucleotide-binding</keyword>
<dbReference type="InterPro" id="IPR014729">
    <property type="entry name" value="Rossmann-like_a/b/a_fold"/>
</dbReference>
<evidence type="ECO:0000259" key="5">
    <source>
        <dbReference type="Pfam" id="PF01171"/>
    </source>
</evidence>
<evidence type="ECO:0000256" key="2">
    <source>
        <dbReference type="ARBA" id="ARBA00022694"/>
    </source>
</evidence>
<dbReference type="Proteomes" id="UP000738126">
    <property type="component" value="Unassembled WGS sequence"/>
</dbReference>
<dbReference type="PANTHER" id="PTHR43033:SF1">
    <property type="entry name" value="TRNA(ILE)-LYSIDINE SYNTHASE-RELATED"/>
    <property type="match status" value="1"/>
</dbReference>
<dbReference type="EMBL" id="NRSH01000137">
    <property type="protein sequence ID" value="MBK1727371.1"/>
    <property type="molecule type" value="Genomic_DNA"/>
</dbReference>
<dbReference type="PANTHER" id="PTHR43033">
    <property type="entry name" value="TRNA(ILE)-LYSIDINE SYNTHASE-RELATED"/>
    <property type="match status" value="1"/>
</dbReference>
<reference evidence="6 7" key="1">
    <citation type="journal article" date="2020" name="Microorganisms">
        <title>Osmotic Adaptation and Compatible Solute Biosynthesis of Phototrophic Bacteria as Revealed from Genome Analyses.</title>
        <authorList>
            <person name="Imhoff J.F."/>
            <person name="Rahn T."/>
            <person name="Kunzel S."/>
            <person name="Keller A."/>
            <person name="Neulinger S.C."/>
        </authorList>
    </citation>
    <scope>NUCLEOTIDE SEQUENCE [LARGE SCALE GENOMIC DNA]</scope>
    <source>
        <strain evidence="6 7">DSM 15116</strain>
    </source>
</reference>
<keyword evidence="1" id="KW-0436">Ligase</keyword>
<evidence type="ECO:0000313" key="6">
    <source>
        <dbReference type="EMBL" id="MBK1727371.1"/>
    </source>
</evidence>
<dbReference type="InterPro" id="IPR011063">
    <property type="entry name" value="TilS/TtcA_N"/>
</dbReference>
<dbReference type="Gene3D" id="3.40.50.620">
    <property type="entry name" value="HUPs"/>
    <property type="match status" value="1"/>
</dbReference>
<gene>
    <name evidence="6" type="ORF">CKO13_10145</name>
</gene>
<comment type="caution">
    <text evidence="6">The sequence shown here is derived from an EMBL/GenBank/DDBJ whole genome shotgun (WGS) entry which is preliminary data.</text>
</comment>
<keyword evidence="2" id="KW-0819">tRNA processing</keyword>